<dbReference type="PANTHER" id="PTHR43640:SF1">
    <property type="entry name" value="THIOREDOXIN-DEPENDENT PEROXIREDOXIN"/>
    <property type="match status" value="1"/>
</dbReference>
<dbReference type="PROSITE" id="PS51352">
    <property type="entry name" value="THIOREDOXIN_2"/>
    <property type="match status" value="1"/>
</dbReference>
<dbReference type="InterPro" id="IPR036249">
    <property type="entry name" value="Thioredoxin-like_sf"/>
</dbReference>
<dbReference type="SUPFAM" id="SSF52833">
    <property type="entry name" value="Thioredoxin-like"/>
    <property type="match status" value="1"/>
</dbReference>
<evidence type="ECO:0000313" key="2">
    <source>
        <dbReference type="EMBL" id="ASV29392.1"/>
    </source>
</evidence>
<dbReference type="AlphaFoldDB" id="A0A223V204"/>
<accession>A0A223V204</accession>
<keyword evidence="3" id="KW-1185">Reference proteome</keyword>
<dbReference type="InterPro" id="IPR000866">
    <property type="entry name" value="AhpC/TSA"/>
</dbReference>
<dbReference type="Pfam" id="PF00578">
    <property type="entry name" value="AhpC-TSA"/>
    <property type="match status" value="1"/>
</dbReference>
<dbReference type="EMBL" id="CP022957">
    <property type="protein sequence ID" value="ASV29392.1"/>
    <property type="molecule type" value="Genomic_DNA"/>
</dbReference>
<dbReference type="InterPro" id="IPR047262">
    <property type="entry name" value="PRX-like1"/>
</dbReference>
<evidence type="ECO:0000313" key="3">
    <source>
        <dbReference type="Proteomes" id="UP000215244"/>
    </source>
</evidence>
<reference evidence="2 3" key="1">
    <citation type="submission" date="2017-08" db="EMBL/GenBank/DDBJ databases">
        <title>The complete genome sequence of Maribacter sp. B1, isolated from deep-sea sediment.</title>
        <authorList>
            <person name="Wu Y.-H."/>
            <person name="Cheng H."/>
            <person name="Xu X.-W."/>
        </authorList>
    </citation>
    <scope>NUCLEOTIDE SEQUENCE [LARGE SCALE GENOMIC DNA]</scope>
    <source>
        <strain evidence="2 3">B1</strain>
    </source>
</reference>
<organism evidence="2 3">
    <name type="scientific">Maribacter cobaltidurans</name>
    <dbReference type="NCBI Taxonomy" id="1178778"/>
    <lineage>
        <taxon>Bacteria</taxon>
        <taxon>Pseudomonadati</taxon>
        <taxon>Bacteroidota</taxon>
        <taxon>Flavobacteriia</taxon>
        <taxon>Flavobacteriales</taxon>
        <taxon>Flavobacteriaceae</taxon>
        <taxon>Maribacter</taxon>
    </lineage>
</organism>
<protein>
    <recommendedName>
        <fullName evidence="1">Thioredoxin domain-containing protein</fullName>
    </recommendedName>
</protein>
<evidence type="ECO:0000259" key="1">
    <source>
        <dbReference type="PROSITE" id="PS51352"/>
    </source>
</evidence>
<dbReference type="KEGG" id="marb:CJ263_03655"/>
<dbReference type="InterPro" id="IPR013766">
    <property type="entry name" value="Thioredoxin_domain"/>
</dbReference>
<feature type="domain" description="Thioredoxin" evidence="1">
    <location>
        <begin position="29"/>
        <end position="187"/>
    </location>
</feature>
<dbReference type="PANTHER" id="PTHR43640">
    <property type="entry name" value="OS07G0260300 PROTEIN"/>
    <property type="match status" value="1"/>
</dbReference>
<dbReference type="GO" id="GO:0016209">
    <property type="term" value="F:antioxidant activity"/>
    <property type="evidence" value="ECO:0007669"/>
    <property type="project" value="InterPro"/>
</dbReference>
<dbReference type="Proteomes" id="UP000215244">
    <property type="component" value="Chromosome"/>
</dbReference>
<proteinExistence type="predicted"/>
<dbReference type="GO" id="GO:0016491">
    <property type="term" value="F:oxidoreductase activity"/>
    <property type="evidence" value="ECO:0007669"/>
    <property type="project" value="InterPro"/>
</dbReference>
<gene>
    <name evidence="2" type="ORF">CJ263_03655</name>
</gene>
<sequence length="211" mass="24252">MSRVLLILLFINTLCHSQEKSSMDSLHSMHFSPTSPVHPASDINDSINRVQQVNREDFSILKENNIDKPMVLIFLGSDCPISQKYGNTIRNLYALYKDSVNFYGIFPENFKDSEIIDFKKIYQIEFDLISDKNNELAKQLKASHTPQTYLINPSGKVLYQGAIDNWFYALGKNRRQVTKHYLENAIKSVLQGTPVKVTYTQAIGCFIEYKD</sequence>
<name>A0A223V204_9FLAO</name>
<dbReference type="Gene3D" id="3.40.30.10">
    <property type="entry name" value="Glutaredoxin"/>
    <property type="match status" value="1"/>
</dbReference>